<reference evidence="2" key="2">
    <citation type="submission" date="2020-11" db="EMBL/GenBank/DDBJ databases">
        <authorList>
            <person name="McCartney M.A."/>
            <person name="Auch B."/>
            <person name="Kono T."/>
            <person name="Mallez S."/>
            <person name="Becker A."/>
            <person name="Gohl D.M."/>
            <person name="Silverstein K.A.T."/>
            <person name="Koren S."/>
            <person name="Bechman K.B."/>
            <person name="Herman A."/>
            <person name="Abrahante J.E."/>
            <person name="Garbe J."/>
        </authorList>
    </citation>
    <scope>NUCLEOTIDE SEQUENCE</scope>
    <source>
        <strain evidence="2">Duluth1</strain>
        <tissue evidence="2">Whole animal</tissue>
    </source>
</reference>
<comment type="caution">
    <text evidence="2">The sequence shown here is derived from an EMBL/GenBank/DDBJ whole genome shotgun (WGS) entry which is preliminary data.</text>
</comment>
<organism evidence="2 3">
    <name type="scientific">Dreissena polymorpha</name>
    <name type="common">Zebra mussel</name>
    <name type="synonym">Mytilus polymorpha</name>
    <dbReference type="NCBI Taxonomy" id="45954"/>
    <lineage>
        <taxon>Eukaryota</taxon>
        <taxon>Metazoa</taxon>
        <taxon>Spiralia</taxon>
        <taxon>Lophotrochozoa</taxon>
        <taxon>Mollusca</taxon>
        <taxon>Bivalvia</taxon>
        <taxon>Autobranchia</taxon>
        <taxon>Heteroconchia</taxon>
        <taxon>Euheterodonta</taxon>
        <taxon>Imparidentia</taxon>
        <taxon>Neoheterodontei</taxon>
        <taxon>Myida</taxon>
        <taxon>Dreissenoidea</taxon>
        <taxon>Dreissenidae</taxon>
        <taxon>Dreissena</taxon>
    </lineage>
</organism>
<dbReference type="Proteomes" id="UP000828390">
    <property type="component" value="Unassembled WGS sequence"/>
</dbReference>
<feature type="chain" id="PRO_5039369710" evidence="1">
    <location>
        <begin position="22"/>
        <end position="242"/>
    </location>
</feature>
<evidence type="ECO:0000313" key="3">
    <source>
        <dbReference type="Proteomes" id="UP000828390"/>
    </source>
</evidence>
<evidence type="ECO:0000313" key="2">
    <source>
        <dbReference type="EMBL" id="KAH3840691.1"/>
    </source>
</evidence>
<proteinExistence type="predicted"/>
<name>A0A9D4QRA7_DREPO</name>
<evidence type="ECO:0000256" key="1">
    <source>
        <dbReference type="SAM" id="SignalP"/>
    </source>
</evidence>
<sequence length="242" mass="27786">MRLGRAFANFLLFLKLKSENAADVYQEFALTPKEWFEQLEQENRLEDLFKGYDQACDLYPNHDVVLNNIGAQLFWLGYMHEAAAYIRKSLMISPHYLAARDNLENICSHLVERWHFAMLNDKKRNQSYSSWSVLVATEARSRVQKIDISRLDLLRMAQQIQLSPSPSSRTSSSLLRLLSSPGCSGSDQSAVYRRELACPYWSKGPVCRGTGTSGQQDHQWKDIRDGLGVPSLWEGTHEHRTF</sequence>
<gene>
    <name evidence="2" type="ORF">DPMN_114146</name>
</gene>
<feature type="signal peptide" evidence="1">
    <location>
        <begin position="1"/>
        <end position="21"/>
    </location>
</feature>
<keyword evidence="3" id="KW-1185">Reference proteome</keyword>
<dbReference type="InterPro" id="IPR011990">
    <property type="entry name" value="TPR-like_helical_dom_sf"/>
</dbReference>
<dbReference type="AlphaFoldDB" id="A0A9D4QRA7"/>
<dbReference type="Gene3D" id="1.25.40.10">
    <property type="entry name" value="Tetratricopeptide repeat domain"/>
    <property type="match status" value="1"/>
</dbReference>
<accession>A0A9D4QRA7</accession>
<reference evidence="2" key="1">
    <citation type="journal article" date="2019" name="bioRxiv">
        <title>The Genome of the Zebra Mussel, Dreissena polymorpha: A Resource for Invasive Species Research.</title>
        <authorList>
            <person name="McCartney M.A."/>
            <person name="Auch B."/>
            <person name="Kono T."/>
            <person name="Mallez S."/>
            <person name="Zhang Y."/>
            <person name="Obille A."/>
            <person name="Becker A."/>
            <person name="Abrahante J.E."/>
            <person name="Garbe J."/>
            <person name="Badalamenti J.P."/>
            <person name="Herman A."/>
            <person name="Mangelson H."/>
            <person name="Liachko I."/>
            <person name="Sullivan S."/>
            <person name="Sone E.D."/>
            <person name="Koren S."/>
            <person name="Silverstein K.A.T."/>
            <person name="Beckman K.B."/>
            <person name="Gohl D.M."/>
        </authorList>
    </citation>
    <scope>NUCLEOTIDE SEQUENCE</scope>
    <source>
        <strain evidence="2">Duluth1</strain>
        <tissue evidence="2">Whole animal</tissue>
    </source>
</reference>
<keyword evidence="1" id="KW-0732">Signal</keyword>
<protein>
    <submittedName>
        <fullName evidence="2">Uncharacterized protein</fullName>
    </submittedName>
</protein>
<dbReference type="EMBL" id="JAIWYP010000004">
    <property type="protein sequence ID" value="KAH3840691.1"/>
    <property type="molecule type" value="Genomic_DNA"/>
</dbReference>
<dbReference type="SUPFAM" id="SSF48452">
    <property type="entry name" value="TPR-like"/>
    <property type="match status" value="1"/>
</dbReference>